<evidence type="ECO:0000313" key="2">
    <source>
        <dbReference type="EMBL" id="CAG8727739.1"/>
    </source>
</evidence>
<dbReference type="CDD" id="cd00303">
    <property type="entry name" value="retropepsin_like"/>
    <property type="match status" value="1"/>
</dbReference>
<dbReference type="SUPFAM" id="SSF50630">
    <property type="entry name" value="Acid proteases"/>
    <property type="match status" value="1"/>
</dbReference>
<keyword evidence="1" id="KW-0175">Coiled coil</keyword>
<dbReference type="AlphaFoldDB" id="A0A9N9NEQ2"/>
<comment type="caution">
    <text evidence="2">The sequence shown here is derived from an EMBL/GenBank/DDBJ whole genome shotgun (WGS) entry which is preliminary data.</text>
</comment>
<evidence type="ECO:0000313" key="3">
    <source>
        <dbReference type="Proteomes" id="UP000789759"/>
    </source>
</evidence>
<accession>A0A9N9NEQ2</accession>
<protein>
    <submittedName>
        <fullName evidence="2">20153_t:CDS:1</fullName>
    </submittedName>
</protein>
<keyword evidence="3" id="KW-1185">Reference proteome</keyword>
<name>A0A9N9NEQ2_9GLOM</name>
<dbReference type="InterPro" id="IPR021109">
    <property type="entry name" value="Peptidase_aspartic_dom_sf"/>
</dbReference>
<feature type="coiled-coil region" evidence="1">
    <location>
        <begin position="216"/>
        <end position="243"/>
    </location>
</feature>
<dbReference type="EMBL" id="CAJVQA010013919">
    <property type="protein sequence ID" value="CAG8727739.1"/>
    <property type="molecule type" value="Genomic_DNA"/>
</dbReference>
<evidence type="ECO:0000256" key="1">
    <source>
        <dbReference type="SAM" id="Coils"/>
    </source>
</evidence>
<dbReference type="Gene3D" id="2.40.70.10">
    <property type="entry name" value="Acid Proteases"/>
    <property type="match status" value="1"/>
</dbReference>
<sequence>MEHNKRSNRLDLVSKEDYIKYLEKEISIQNKELNPLRSEISNLIKQLEKVFKESKNQENYIAYLEKQLSLSENQAMIQNNRIQREINNIRQYFQSPVTIASTINGIIDYLNIISDAGNRFERLVLDIYLQVNTRAINAENQLAMLQNDYNLLYQAYEAHKTQHNIFKSQELDGRITIHTQKRQISELLAEKFILCLLNRQTQKQLQNCKADGKTRARNSKQLINNLNQQILQLQNNMPILVNMATIQEVIAVITLLIAPIPQYIGQKPPEDYVNKIKQLYNCGSTLDVVAAFNDVIKTQILASKIGGKYIPPNLFNNQAGVAVNTPALFLAWLNTEYQRNNIGTQQIATQRLTQEKFMPYNTPETYETRIKPFLLGVPNNDNYVLGLQKNIPPPLPPGHEYRLEEFYINNFMNDQARQIRIGITPTPLSKLPPGGKIIHPKSEKAKALQKIIDYTRLGLDIEDERPYDPMEIDLAIVNIARRIGGNTTIPTTNIVNASRTEEEVYEKIVYEDKDNENVEYVEVEDRPEEMLCNNSTIEQKVIEICKKIFQDELRNILNKFKTLLSSYNLLPELASSMALDEPIDINLVCHSANDLTTAEYRINNILIPKMVLDGGSQSTMLSKKLARHLRLKIDTTNPPSLEGVATNASSYGWCYNVPITFSNRSLTRDTDYTIIHNVIVIDYDKYALIIGTNWLDLAGGKVDYKKCKFRVGNIFVPISVHRSNIKVNCITTDQDSKDYCSAIKKK</sequence>
<proteinExistence type="predicted"/>
<reference evidence="2" key="1">
    <citation type="submission" date="2021-06" db="EMBL/GenBank/DDBJ databases">
        <authorList>
            <person name="Kallberg Y."/>
            <person name="Tangrot J."/>
            <person name="Rosling A."/>
        </authorList>
    </citation>
    <scope>NUCLEOTIDE SEQUENCE</scope>
    <source>
        <strain evidence="2">FL966</strain>
    </source>
</reference>
<organism evidence="2 3">
    <name type="scientific">Cetraspora pellucida</name>
    <dbReference type="NCBI Taxonomy" id="1433469"/>
    <lineage>
        <taxon>Eukaryota</taxon>
        <taxon>Fungi</taxon>
        <taxon>Fungi incertae sedis</taxon>
        <taxon>Mucoromycota</taxon>
        <taxon>Glomeromycotina</taxon>
        <taxon>Glomeromycetes</taxon>
        <taxon>Diversisporales</taxon>
        <taxon>Gigasporaceae</taxon>
        <taxon>Cetraspora</taxon>
    </lineage>
</organism>
<dbReference type="Proteomes" id="UP000789759">
    <property type="component" value="Unassembled WGS sequence"/>
</dbReference>
<feature type="coiled-coil region" evidence="1">
    <location>
        <begin position="128"/>
        <end position="155"/>
    </location>
</feature>
<gene>
    <name evidence="2" type="ORF">CPELLU_LOCUS13287</name>
</gene>